<organism evidence="2">
    <name type="scientific">Podoviridae sp. ctZkC8</name>
    <dbReference type="NCBI Taxonomy" id="2825259"/>
    <lineage>
        <taxon>Viruses</taxon>
        <taxon>Duplodnaviria</taxon>
        <taxon>Heunggongvirae</taxon>
        <taxon>Uroviricota</taxon>
        <taxon>Caudoviricetes</taxon>
    </lineage>
</organism>
<dbReference type="EMBL" id="BK016062">
    <property type="protein sequence ID" value="DAF91922.1"/>
    <property type="molecule type" value="Genomic_DNA"/>
</dbReference>
<evidence type="ECO:0000259" key="1">
    <source>
        <dbReference type="Pfam" id="PF10544"/>
    </source>
</evidence>
<accession>A0A8S5UBZ2</accession>
<sequence length="229" mass="26788">MEKNLQPNILDPIVIYNTVKNNRKAYLKSHFSIRSKKLPWYMLTKGKCKNYEERMKSWGACVDYYKVPSETKVMSERVVIKRIGSANFMERLAQHKLVKWVRKHPAPCDEMDLFKNEFLEPWKEERDKALEHFRDVVVSIYDKTVLPFDRKKALIVPMIDMGGGIRTYPNMDPLTIGYPLCKFTGKRFVKKDTVADVCREALKDVSKSGYKCKSVDYTYERKVLLSIAA</sequence>
<protein>
    <recommendedName>
        <fullName evidence="1">Bacteriophage T5 Orf172 DNA-binding domain-containing protein</fullName>
    </recommendedName>
</protein>
<feature type="domain" description="Bacteriophage T5 Orf172 DNA-binding" evidence="1">
    <location>
        <begin position="46"/>
        <end position="131"/>
    </location>
</feature>
<proteinExistence type="predicted"/>
<dbReference type="Pfam" id="PF10544">
    <property type="entry name" value="T5orf172"/>
    <property type="match status" value="1"/>
</dbReference>
<reference evidence="2" key="1">
    <citation type="journal article" date="2021" name="Proc. Natl. Acad. Sci. U.S.A.">
        <title>A Catalog of Tens of Thousands of Viruses from Human Metagenomes Reveals Hidden Associations with Chronic Diseases.</title>
        <authorList>
            <person name="Tisza M.J."/>
            <person name="Buck C.B."/>
        </authorList>
    </citation>
    <scope>NUCLEOTIDE SEQUENCE</scope>
    <source>
        <strain evidence="2">CtZkC8</strain>
    </source>
</reference>
<evidence type="ECO:0000313" key="2">
    <source>
        <dbReference type="EMBL" id="DAF91922.1"/>
    </source>
</evidence>
<name>A0A8S5UBZ2_9CAUD</name>
<dbReference type="InterPro" id="IPR018306">
    <property type="entry name" value="Phage_T5_Orf172_DNA-bd"/>
</dbReference>